<dbReference type="Pfam" id="PF00703">
    <property type="entry name" value="Glyco_hydro_2"/>
    <property type="match status" value="1"/>
</dbReference>
<dbReference type="Pfam" id="PF02836">
    <property type="entry name" value="Glyco_hydro_2_C"/>
    <property type="match status" value="1"/>
</dbReference>
<dbReference type="InterPro" id="IPR036156">
    <property type="entry name" value="Beta-gal/glucu_dom_sf"/>
</dbReference>
<dbReference type="InterPro" id="IPR006102">
    <property type="entry name" value="Ig-like_GH2"/>
</dbReference>
<evidence type="ECO:0000256" key="3">
    <source>
        <dbReference type="ARBA" id="ARBA00007401"/>
    </source>
</evidence>
<dbReference type="InterPro" id="IPR006103">
    <property type="entry name" value="Glyco_hydro_2_cat"/>
</dbReference>
<dbReference type="InterPro" id="IPR006104">
    <property type="entry name" value="Glyco_hydro_2_N"/>
</dbReference>
<dbReference type="SUPFAM" id="SSF49303">
    <property type="entry name" value="beta-Galactosidase/glucuronidase domain"/>
    <property type="match status" value="1"/>
</dbReference>
<dbReference type="InterPro" id="IPR006101">
    <property type="entry name" value="Glyco_hydro_2"/>
</dbReference>
<dbReference type="SUPFAM" id="SSF49785">
    <property type="entry name" value="Galactose-binding domain-like"/>
    <property type="match status" value="1"/>
</dbReference>
<proteinExistence type="inferred from homology"/>
<dbReference type="GO" id="GO:0005990">
    <property type="term" value="P:lactose catabolic process"/>
    <property type="evidence" value="ECO:0007669"/>
    <property type="project" value="TreeGrafter"/>
</dbReference>
<feature type="domain" description="Glycoside hydrolase family 2 catalytic" evidence="10">
    <location>
        <begin position="299"/>
        <end position="417"/>
    </location>
</feature>
<comment type="similarity">
    <text evidence="3">Belongs to the glycosyl hydrolase 2 family.</text>
</comment>
<name>A0A2N3IBS7_9BACT</name>
<dbReference type="RefSeq" id="WP_101309075.1">
    <property type="nucleotide sequence ID" value="NZ_MVDE01000007.1"/>
</dbReference>
<keyword evidence="8" id="KW-0326">Glycosidase</keyword>
<dbReference type="EMBL" id="MVDE01000007">
    <property type="protein sequence ID" value="PKQ67766.1"/>
    <property type="molecule type" value="Genomic_DNA"/>
</dbReference>
<dbReference type="InterPro" id="IPR014718">
    <property type="entry name" value="GH-type_carb-bd"/>
</dbReference>
<dbReference type="PRINTS" id="PR00132">
    <property type="entry name" value="GLHYDRLASE2"/>
</dbReference>
<dbReference type="PROSITE" id="PS00608">
    <property type="entry name" value="GLYCOSYL_HYDROL_F2_2"/>
    <property type="match status" value="1"/>
</dbReference>
<evidence type="ECO:0000256" key="5">
    <source>
        <dbReference type="ARBA" id="ARBA00012756"/>
    </source>
</evidence>
<dbReference type="AlphaFoldDB" id="A0A2N3IBS7"/>
<dbReference type="SUPFAM" id="SSF74650">
    <property type="entry name" value="Galactose mutarotase-like"/>
    <property type="match status" value="1"/>
</dbReference>
<dbReference type="PANTHER" id="PTHR46323:SF2">
    <property type="entry name" value="BETA-GALACTOSIDASE"/>
    <property type="match status" value="1"/>
</dbReference>
<organism evidence="12 13">
    <name type="scientific">Labilibaculum manganireducens</name>
    <dbReference type="NCBI Taxonomy" id="1940525"/>
    <lineage>
        <taxon>Bacteria</taxon>
        <taxon>Pseudomonadati</taxon>
        <taxon>Bacteroidota</taxon>
        <taxon>Bacteroidia</taxon>
        <taxon>Marinilabiliales</taxon>
        <taxon>Marinifilaceae</taxon>
        <taxon>Labilibaculum</taxon>
    </lineage>
</organism>
<comment type="subunit">
    <text evidence="4">Monomer.</text>
</comment>
<dbReference type="InterPro" id="IPR011013">
    <property type="entry name" value="Gal_mutarotase_sf_dom"/>
</dbReference>
<evidence type="ECO:0000256" key="7">
    <source>
        <dbReference type="ARBA" id="ARBA00022837"/>
    </source>
</evidence>
<evidence type="ECO:0000259" key="11">
    <source>
        <dbReference type="Pfam" id="PF02837"/>
    </source>
</evidence>
<dbReference type="InterPro" id="IPR013783">
    <property type="entry name" value="Ig-like_fold"/>
</dbReference>
<dbReference type="Gene3D" id="2.60.120.260">
    <property type="entry name" value="Galactose-binding domain-like"/>
    <property type="match status" value="1"/>
</dbReference>
<evidence type="ECO:0000256" key="2">
    <source>
        <dbReference type="ARBA" id="ARBA00001913"/>
    </source>
</evidence>
<dbReference type="Gene3D" id="2.70.98.10">
    <property type="match status" value="1"/>
</dbReference>
<dbReference type="Gene3D" id="3.20.20.80">
    <property type="entry name" value="Glycosidases"/>
    <property type="match status" value="1"/>
</dbReference>
<evidence type="ECO:0000259" key="9">
    <source>
        <dbReference type="Pfam" id="PF00703"/>
    </source>
</evidence>
<evidence type="ECO:0000256" key="6">
    <source>
        <dbReference type="ARBA" id="ARBA00022801"/>
    </source>
</evidence>
<evidence type="ECO:0000256" key="1">
    <source>
        <dbReference type="ARBA" id="ARBA00001412"/>
    </source>
</evidence>
<dbReference type="InterPro" id="IPR050347">
    <property type="entry name" value="Bact_Beta-galactosidase"/>
</dbReference>
<gene>
    <name evidence="12" type="ORF">BZG01_06860</name>
</gene>
<evidence type="ECO:0000259" key="10">
    <source>
        <dbReference type="Pfam" id="PF02836"/>
    </source>
</evidence>
<dbReference type="Proteomes" id="UP000233618">
    <property type="component" value="Unassembled WGS sequence"/>
</dbReference>
<dbReference type="InterPro" id="IPR008979">
    <property type="entry name" value="Galactose-bd-like_sf"/>
</dbReference>
<comment type="caution">
    <text evidence="12">The sequence shown here is derived from an EMBL/GenBank/DDBJ whole genome shotgun (WGS) entry which is preliminary data.</text>
</comment>
<comment type="cofactor">
    <cofactor evidence="2">
        <name>Ca(2+)</name>
        <dbReference type="ChEBI" id="CHEBI:29108"/>
    </cofactor>
</comment>
<keyword evidence="13" id="KW-1185">Reference proteome</keyword>
<keyword evidence="7" id="KW-0106">Calcium</keyword>
<dbReference type="GO" id="GO:0009341">
    <property type="term" value="C:beta-galactosidase complex"/>
    <property type="evidence" value="ECO:0007669"/>
    <property type="project" value="TreeGrafter"/>
</dbReference>
<sequence>MKHQLITYLLLLTCFCATGQQTERQYLSGTGLGNTVTWDFYCSAGQNSQKWSQIEVPSQWELQGFGEYTYGRWYKKKGVEPSKETGTYKYSFKVPKKWSGQQISIVFEGAMTDTEVFINGEKAGDMHQGEFYRFSYDITHKITTEKKNDLKVIVHKHSANNSINNAERKADWWTFGGIYRPVYLEAKPKTAMNHVALDAKADGSLQADIDLSEEIKSGKIIASIEPLTGKGKFASKTIPLTQNGKKQHISTKWDDVISWNPENPQLYKLHLKLIGQNNKTLHEWSSRIGFRTVEFRAKDGIYVNDTKIVMKGINRHSFYPEGGRTTNREISKSDALLLKEMNINAVRFHYPPDQHFLEMCDSIGLFVVDELAGWQNCYDTEVGSKLQKEMLTRDVNHPCIVLWSNGNEGGWNYDLDQHFADYDPQNRHVIHPWADFNGIDAHHYPAYLTGVARLTNGYKVFMPTEFMHGMYDQGLGAGLEDFWDNWTSHPLFAGAFMWSFADNAVKRTDKNGILDSDDFRAPDGIVGPYREKEGSVFTVREVWAPIQFKKLYITPSFNGKFTVSNKFLYTNLKDCKMTYQLYKINSPLKGSKKEILGKGIVSLPQIDPGETGFAKMELPADFFDATVLEIEAFDPAGHKICNWSWPVKYAGEYFKLQHAGKTADGDVKLTETDSITTLEANGVSVSFNQQNGQILQVKNQKGIVPFTNGPVAVGMKIQYKECYAKQNLHSAQFVAKYLGGIDSIVWTMDAKGLLNMNAVMLNRAGGGKGFDDAFTDNEINNFGLTFSYPEKIVKGMKWFGRGPYRVWKNRVKGTNYDLWQKDYNNTITGESEYGLTYPEFKGFHANLYWAAIQSDEAPFTVYSESDGVFLRMLTPEEPKGRMEGRHTMPVFPLGDISFLYDIPAIQSFKPISMQGPHSQPGNIRIKVGDEGIRMILDFDFKE</sequence>
<evidence type="ECO:0000256" key="4">
    <source>
        <dbReference type="ARBA" id="ARBA00011245"/>
    </source>
</evidence>
<feature type="domain" description="Glycoside hydrolase family 2 immunoglobulin-like beta-sandwich" evidence="9">
    <location>
        <begin position="198"/>
        <end position="291"/>
    </location>
</feature>
<keyword evidence="6" id="KW-0378">Hydrolase</keyword>
<reference evidence="12 13" key="1">
    <citation type="journal article" date="2017" name="Front. Microbiol.">
        <title>Labilibaculum manganireducens gen. nov., sp. nov. and Labilibaculum filiforme sp. nov., Novel Bacteroidetes Isolated from Subsurface Sediments of the Baltic Sea.</title>
        <authorList>
            <person name="Vandieken V."/>
            <person name="Marshall I.P."/>
            <person name="Niemann H."/>
            <person name="Engelen B."/>
            <person name="Cypionka H."/>
        </authorList>
    </citation>
    <scope>NUCLEOTIDE SEQUENCE [LARGE SCALE GENOMIC DNA]</scope>
    <source>
        <strain evidence="12 13">59.10-2M</strain>
    </source>
</reference>
<comment type="catalytic activity">
    <reaction evidence="1">
        <text>Hydrolysis of terminal non-reducing beta-D-galactose residues in beta-D-galactosides.</text>
        <dbReference type="EC" id="3.2.1.23"/>
    </reaction>
</comment>
<evidence type="ECO:0000313" key="13">
    <source>
        <dbReference type="Proteomes" id="UP000233618"/>
    </source>
</evidence>
<accession>A0A2N3IBS7</accession>
<dbReference type="InterPro" id="IPR017853">
    <property type="entry name" value="GH"/>
</dbReference>
<protein>
    <recommendedName>
        <fullName evidence="5">beta-galactosidase</fullName>
        <ecNumber evidence="5">3.2.1.23</ecNumber>
    </recommendedName>
</protein>
<dbReference type="PANTHER" id="PTHR46323">
    <property type="entry name" value="BETA-GALACTOSIDASE"/>
    <property type="match status" value="1"/>
</dbReference>
<feature type="domain" description="Glycosyl hydrolases family 2 sugar binding" evidence="11">
    <location>
        <begin position="49"/>
        <end position="188"/>
    </location>
</feature>
<dbReference type="InterPro" id="IPR023232">
    <property type="entry name" value="Glyco_hydro_2_AS"/>
</dbReference>
<dbReference type="GO" id="GO:0030246">
    <property type="term" value="F:carbohydrate binding"/>
    <property type="evidence" value="ECO:0007669"/>
    <property type="project" value="InterPro"/>
</dbReference>
<evidence type="ECO:0000256" key="8">
    <source>
        <dbReference type="ARBA" id="ARBA00023295"/>
    </source>
</evidence>
<dbReference type="GO" id="GO:0004565">
    <property type="term" value="F:beta-galactosidase activity"/>
    <property type="evidence" value="ECO:0007669"/>
    <property type="project" value="UniProtKB-EC"/>
</dbReference>
<dbReference type="Pfam" id="PF02837">
    <property type="entry name" value="Glyco_hydro_2_N"/>
    <property type="match status" value="1"/>
</dbReference>
<dbReference type="Gene3D" id="2.60.40.10">
    <property type="entry name" value="Immunoglobulins"/>
    <property type="match status" value="1"/>
</dbReference>
<evidence type="ECO:0000313" key="12">
    <source>
        <dbReference type="EMBL" id="PKQ67766.1"/>
    </source>
</evidence>
<dbReference type="EC" id="3.2.1.23" evidence="5"/>
<dbReference type="SUPFAM" id="SSF51445">
    <property type="entry name" value="(Trans)glycosidases"/>
    <property type="match status" value="1"/>
</dbReference>